<feature type="transmembrane region" description="Helical" evidence="7">
    <location>
        <begin position="121"/>
        <end position="142"/>
    </location>
</feature>
<name>A0A6P8B102_PYRGI</name>
<dbReference type="Pfam" id="PF20684">
    <property type="entry name" value="Fung_rhodopsin"/>
    <property type="match status" value="1"/>
</dbReference>
<feature type="transmembrane region" description="Helical" evidence="7">
    <location>
        <begin position="83"/>
        <end position="109"/>
    </location>
</feature>
<evidence type="ECO:0000313" key="9">
    <source>
        <dbReference type="Proteomes" id="UP000515153"/>
    </source>
</evidence>
<keyword evidence="9" id="KW-1185">Reference proteome</keyword>
<evidence type="ECO:0000256" key="1">
    <source>
        <dbReference type="ARBA" id="ARBA00004141"/>
    </source>
</evidence>
<evidence type="ECO:0000256" key="6">
    <source>
        <dbReference type="SAM" id="MobiDB-lite"/>
    </source>
</evidence>
<feature type="compositionally biased region" description="Basic and acidic residues" evidence="6">
    <location>
        <begin position="347"/>
        <end position="370"/>
    </location>
</feature>
<dbReference type="GeneID" id="41962062"/>
<comment type="subcellular location">
    <subcellularLocation>
        <location evidence="1">Membrane</location>
        <topology evidence="1">Multi-pass membrane protein</topology>
    </subcellularLocation>
</comment>
<dbReference type="PANTHER" id="PTHR33048:SF155">
    <property type="entry name" value="INTEGRAL MEMBRANE PROTEIN"/>
    <property type="match status" value="1"/>
</dbReference>
<comment type="similarity">
    <text evidence="5">Belongs to the SAT4 family.</text>
</comment>
<dbReference type="KEGG" id="pgri:PgNI_07136"/>
<organism evidence="9 10">
    <name type="scientific">Pyricularia grisea</name>
    <name type="common">Crabgrass-specific blast fungus</name>
    <name type="synonym">Magnaporthe grisea</name>
    <dbReference type="NCBI Taxonomy" id="148305"/>
    <lineage>
        <taxon>Eukaryota</taxon>
        <taxon>Fungi</taxon>
        <taxon>Dikarya</taxon>
        <taxon>Ascomycota</taxon>
        <taxon>Pezizomycotina</taxon>
        <taxon>Sordariomycetes</taxon>
        <taxon>Sordariomycetidae</taxon>
        <taxon>Magnaporthales</taxon>
        <taxon>Pyriculariaceae</taxon>
        <taxon>Pyricularia</taxon>
    </lineage>
</organism>
<accession>A0A6P8B102</accession>
<sequence length="394" mass="42751">MQLEGLALASYVLGWITCSISTTFASLRLFARYREPGLSWDDAYLVSCILVVFVSKSVCHFAWFAGLGRSLEQIPLADRPRAIFLSTLATAIIPWEFTLPKLAIVVFIHKIVPTSKRRFRSWLAACALSFALILCISVWQFAQCNPTSQRWAPVPGGKCADPRINVAMAYTSSVVSCVIDVAICLGSIPVFMGLQMSARNKATVIVAVSFGALAITRLAIDNNHPPVPSSPHLLGTSSTWLQTTDSTAGWTQAPLDEEPSTAVRRILRAPEGTGSRQSNNPNDAGSSVQLYLLVDLESMLLLMGASMGSVIKLLRPKRCRFTSQNESGSCKKPFFPGRRSIFGRGDSSTRHSTRPEGEDGDKLRLTDRMSGRPASAPSEARTGSAGREGLVQAQ</sequence>
<reference evidence="10" key="2">
    <citation type="submission" date="2019-10" db="EMBL/GenBank/DDBJ databases">
        <authorList>
            <consortium name="NCBI Genome Project"/>
        </authorList>
    </citation>
    <scope>NUCLEOTIDE SEQUENCE</scope>
    <source>
        <strain evidence="10">NI907</strain>
    </source>
</reference>
<feature type="transmembrane region" description="Helical" evidence="7">
    <location>
        <begin position="167"/>
        <end position="190"/>
    </location>
</feature>
<dbReference type="GO" id="GO:0016020">
    <property type="term" value="C:membrane"/>
    <property type="evidence" value="ECO:0007669"/>
    <property type="project" value="UniProtKB-SubCell"/>
</dbReference>
<dbReference type="Proteomes" id="UP000515153">
    <property type="component" value="Unplaced"/>
</dbReference>
<feature type="transmembrane region" description="Helical" evidence="7">
    <location>
        <begin position="202"/>
        <end position="220"/>
    </location>
</feature>
<keyword evidence="3 7" id="KW-1133">Transmembrane helix</keyword>
<gene>
    <name evidence="10" type="ORF">PgNI_07136</name>
</gene>
<feature type="transmembrane region" description="Helical" evidence="7">
    <location>
        <begin position="290"/>
        <end position="314"/>
    </location>
</feature>
<dbReference type="PANTHER" id="PTHR33048">
    <property type="entry name" value="PTH11-LIKE INTEGRAL MEMBRANE PROTEIN (AFU_ORTHOLOGUE AFUA_5G11245)"/>
    <property type="match status" value="1"/>
</dbReference>
<evidence type="ECO:0000256" key="5">
    <source>
        <dbReference type="ARBA" id="ARBA00038359"/>
    </source>
</evidence>
<evidence type="ECO:0000313" key="10">
    <source>
        <dbReference type="RefSeq" id="XP_030980827.1"/>
    </source>
</evidence>
<evidence type="ECO:0000259" key="8">
    <source>
        <dbReference type="Pfam" id="PF20684"/>
    </source>
</evidence>
<protein>
    <recommendedName>
        <fullName evidence="8">Rhodopsin domain-containing protein</fullName>
    </recommendedName>
</protein>
<feature type="domain" description="Rhodopsin" evidence="8">
    <location>
        <begin position="27"/>
        <end position="215"/>
    </location>
</feature>
<evidence type="ECO:0000256" key="7">
    <source>
        <dbReference type="SAM" id="Phobius"/>
    </source>
</evidence>
<feature type="region of interest" description="Disordered" evidence="6">
    <location>
        <begin position="322"/>
        <end position="394"/>
    </location>
</feature>
<dbReference type="InterPro" id="IPR049326">
    <property type="entry name" value="Rhodopsin_dom_fungi"/>
</dbReference>
<proteinExistence type="inferred from homology"/>
<reference evidence="10" key="1">
    <citation type="journal article" date="2019" name="Mol. Biol. Evol.">
        <title>Blast fungal genomes show frequent chromosomal changes, gene gains and losses, and effector gene turnover.</title>
        <authorList>
            <person name="Gomez Luciano L.B."/>
            <person name="Jason Tsai I."/>
            <person name="Chuma I."/>
            <person name="Tosa Y."/>
            <person name="Chen Y.H."/>
            <person name="Li J.Y."/>
            <person name="Li M.Y."/>
            <person name="Jade Lu M.Y."/>
            <person name="Nakayashiki H."/>
            <person name="Li W.H."/>
        </authorList>
    </citation>
    <scope>NUCLEOTIDE SEQUENCE</scope>
    <source>
        <strain evidence="10">NI907</strain>
    </source>
</reference>
<feature type="transmembrane region" description="Helical" evidence="7">
    <location>
        <begin position="43"/>
        <end position="63"/>
    </location>
</feature>
<dbReference type="RefSeq" id="XP_030980827.1">
    <property type="nucleotide sequence ID" value="XM_031127153.1"/>
</dbReference>
<dbReference type="InterPro" id="IPR052337">
    <property type="entry name" value="SAT4-like"/>
</dbReference>
<dbReference type="AlphaFoldDB" id="A0A6P8B102"/>
<reference evidence="10" key="3">
    <citation type="submission" date="2025-08" db="UniProtKB">
        <authorList>
            <consortium name="RefSeq"/>
        </authorList>
    </citation>
    <scope>IDENTIFICATION</scope>
    <source>
        <strain evidence="10">NI907</strain>
    </source>
</reference>
<evidence type="ECO:0000256" key="4">
    <source>
        <dbReference type="ARBA" id="ARBA00023136"/>
    </source>
</evidence>
<keyword evidence="4 7" id="KW-0472">Membrane</keyword>
<keyword evidence="2 7" id="KW-0812">Transmembrane</keyword>
<evidence type="ECO:0000256" key="2">
    <source>
        <dbReference type="ARBA" id="ARBA00022692"/>
    </source>
</evidence>
<feature type="transmembrane region" description="Helical" evidence="7">
    <location>
        <begin position="12"/>
        <end position="31"/>
    </location>
</feature>
<evidence type="ECO:0000256" key="3">
    <source>
        <dbReference type="ARBA" id="ARBA00022989"/>
    </source>
</evidence>